<dbReference type="EMBL" id="BMKK01000001">
    <property type="protein sequence ID" value="GGD41383.1"/>
    <property type="molecule type" value="Genomic_DNA"/>
</dbReference>
<reference evidence="2" key="2">
    <citation type="submission" date="2020-09" db="EMBL/GenBank/DDBJ databases">
        <authorList>
            <person name="Sun Q."/>
            <person name="Zhou Y."/>
        </authorList>
    </citation>
    <scope>NUCLEOTIDE SEQUENCE</scope>
    <source>
        <strain evidence="2">CGMCC 1.15958</strain>
    </source>
</reference>
<dbReference type="Gene3D" id="3.90.1570.10">
    <property type="entry name" value="tt1808, chain A"/>
    <property type="match status" value="1"/>
</dbReference>
<evidence type="ECO:0000259" key="1">
    <source>
        <dbReference type="Pfam" id="PF05685"/>
    </source>
</evidence>
<reference evidence="2" key="1">
    <citation type="journal article" date="2014" name="Int. J. Syst. Evol. Microbiol.">
        <title>Complete genome sequence of Corynebacterium casei LMG S-19264T (=DSM 44701T), isolated from a smear-ripened cheese.</title>
        <authorList>
            <consortium name="US DOE Joint Genome Institute (JGI-PGF)"/>
            <person name="Walter F."/>
            <person name="Albersmeier A."/>
            <person name="Kalinowski J."/>
            <person name="Ruckert C."/>
        </authorList>
    </citation>
    <scope>NUCLEOTIDE SEQUENCE</scope>
    <source>
        <strain evidence="2">CGMCC 1.15958</strain>
    </source>
</reference>
<dbReference type="AlphaFoldDB" id="A0A917DHQ5"/>
<dbReference type="InterPro" id="IPR011335">
    <property type="entry name" value="Restrct_endonuc-II-like"/>
</dbReference>
<sequence>METALSPKKRYRHHFAKHEIPKSLIYEMYDGKPMYYKGYKDVMNHLKSTEEIMGQSDIQYILLNIILKNLFRNLDDDKYFVGSNETGFHLSKNNNISSDIVIFDKEILKNRENKGKYFDIPPLVVIEIDIEADAKDFGLSEFDYYSMKTKSLLDFGVKEVFWFFSASKQVAIARPNQDWIIANWDKELVVLGEYKFSLEKLLEKEGFKL</sequence>
<feature type="domain" description="Putative restriction endonuclease" evidence="1">
    <location>
        <begin position="62"/>
        <end position="178"/>
    </location>
</feature>
<keyword evidence="3" id="KW-1185">Reference proteome</keyword>
<dbReference type="Pfam" id="PF05685">
    <property type="entry name" value="Uma2"/>
    <property type="match status" value="1"/>
</dbReference>
<dbReference type="Proteomes" id="UP000609064">
    <property type="component" value="Unassembled WGS sequence"/>
</dbReference>
<gene>
    <name evidence="2" type="ORF">GCM10011514_01810</name>
</gene>
<proteinExistence type="predicted"/>
<organism evidence="2 3">
    <name type="scientific">Emticicia aquatilis</name>
    <dbReference type="NCBI Taxonomy" id="1537369"/>
    <lineage>
        <taxon>Bacteria</taxon>
        <taxon>Pseudomonadati</taxon>
        <taxon>Bacteroidota</taxon>
        <taxon>Cytophagia</taxon>
        <taxon>Cytophagales</taxon>
        <taxon>Leadbetterellaceae</taxon>
        <taxon>Emticicia</taxon>
    </lineage>
</organism>
<dbReference type="SUPFAM" id="SSF52980">
    <property type="entry name" value="Restriction endonuclease-like"/>
    <property type="match status" value="1"/>
</dbReference>
<protein>
    <recommendedName>
        <fullName evidence="1">Putative restriction endonuclease domain-containing protein</fullName>
    </recommendedName>
</protein>
<comment type="caution">
    <text evidence="2">The sequence shown here is derived from an EMBL/GenBank/DDBJ whole genome shotgun (WGS) entry which is preliminary data.</text>
</comment>
<evidence type="ECO:0000313" key="2">
    <source>
        <dbReference type="EMBL" id="GGD41383.1"/>
    </source>
</evidence>
<dbReference type="RefSeq" id="WP_188763701.1">
    <property type="nucleotide sequence ID" value="NZ_BMKK01000001.1"/>
</dbReference>
<dbReference type="InterPro" id="IPR012296">
    <property type="entry name" value="Nuclease_put_TT1808"/>
</dbReference>
<evidence type="ECO:0000313" key="3">
    <source>
        <dbReference type="Proteomes" id="UP000609064"/>
    </source>
</evidence>
<name>A0A917DHQ5_9BACT</name>
<accession>A0A917DHQ5</accession>
<dbReference type="InterPro" id="IPR008538">
    <property type="entry name" value="Uma2"/>
</dbReference>